<organism evidence="1 2">
    <name type="scientific">Podarcis lilfordi</name>
    <name type="common">Lilford's wall lizard</name>
    <dbReference type="NCBI Taxonomy" id="74358"/>
    <lineage>
        <taxon>Eukaryota</taxon>
        <taxon>Metazoa</taxon>
        <taxon>Chordata</taxon>
        <taxon>Craniata</taxon>
        <taxon>Vertebrata</taxon>
        <taxon>Euteleostomi</taxon>
        <taxon>Lepidosauria</taxon>
        <taxon>Squamata</taxon>
        <taxon>Bifurcata</taxon>
        <taxon>Unidentata</taxon>
        <taxon>Episquamata</taxon>
        <taxon>Laterata</taxon>
        <taxon>Lacertibaenia</taxon>
        <taxon>Lacertidae</taxon>
        <taxon>Podarcis</taxon>
    </lineage>
</organism>
<dbReference type="EMBL" id="OX395128">
    <property type="protein sequence ID" value="CAI5771004.1"/>
    <property type="molecule type" value="Genomic_DNA"/>
</dbReference>
<accession>A0AA35K4Y8</accession>
<proteinExistence type="predicted"/>
<sequence length="264" mass="29609">MEEAPPPPPAAAASPRDCRVRCCSRRQTAELLDYCQPFVRKLGEGQPVEAESLEQAVVEAIWNFETAVQENITVNGLPWQESSDDPQNDTDIKLLEDQLDELIVEVASKRNQYPRKIQVHVVQALKRKQELLGCYRPLANHQEIKAEPSQDSRMADLRLSTKTASRDIGESFKSLSSLVEKAEGFSKALSMQPTLGLCKLHQEICSGSEVKRRITLKSKIFLSQVEVTPPESGTSNSILLKKKRRSYSPQKHYPLRAGVINLDT</sequence>
<dbReference type="GO" id="GO:0000070">
    <property type="term" value="P:mitotic sister chromatid segregation"/>
    <property type="evidence" value="ECO:0007669"/>
    <property type="project" value="InterPro"/>
</dbReference>
<dbReference type="PANTHER" id="PTHR31749:SF3">
    <property type="entry name" value="KINETOCHORE-ASSOCIATED PROTEIN NSL1 HOMOLOG"/>
    <property type="match status" value="1"/>
</dbReference>
<dbReference type="Proteomes" id="UP001178461">
    <property type="component" value="Chromosome 3"/>
</dbReference>
<dbReference type="AlphaFoldDB" id="A0AA35K4Y8"/>
<name>A0AA35K4Y8_9SAUR</name>
<reference evidence="1" key="1">
    <citation type="submission" date="2022-12" db="EMBL/GenBank/DDBJ databases">
        <authorList>
            <person name="Alioto T."/>
            <person name="Alioto T."/>
            <person name="Gomez Garrido J."/>
        </authorList>
    </citation>
    <scope>NUCLEOTIDE SEQUENCE</scope>
</reference>
<dbReference type="PANTHER" id="PTHR31749">
    <property type="entry name" value="KINETOCHORE-ASSOCIATED PROTEIN NSL1 HOMOLOG"/>
    <property type="match status" value="1"/>
</dbReference>
<dbReference type="InterPro" id="IPR013950">
    <property type="entry name" value="Mis14/Nsl1"/>
</dbReference>
<evidence type="ECO:0000313" key="2">
    <source>
        <dbReference type="Proteomes" id="UP001178461"/>
    </source>
</evidence>
<keyword evidence="2" id="KW-1185">Reference proteome</keyword>
<protein>
    <recommendedName>
        <fullName evidence="3">NSL1 component of MIS12 kinetochore complex</fullName>
    </recommendedName>
</protein>
<dbReference type="Pfam" id="PF08641">
    <property type="entry name" value="Mis14"/>
    <property type="match status" value="1"/>
</dbReference>
<evidence type="ECO:0008006" key="3">
    <source>
        <dbReference type="Google" id="ProtNLM"/>
    </source>
</evidence>
<evidence type="ECO:0000313" key="1">
    <source>
        <dbReference type="EMBL" id="CAI5771004.1"/>
    </source>
</evidence>
<dbReference type="GO" id="GO:0000444">
    <property type="term" value="C:MIS12/MIND type complex"/>
    <property type="evidence" value="ECO:0007669"/>
    <property type="project" value="TreeGrafter"/>
</dbReference>
<gene>
    <name evidence="1" type="ORF">PODLI_1B010363</name>
</gene>